<dbReference type="InterPro" id="IPR006626">
    <property type="entry name" value="PbH1"/>
</dbReference>
<evidence type="ECO:0000313" key="2">
    <source>
        <dbReference type="EMBL" id="KAF4337741.1"/>
    </source>
</evidence>
<keyword evidence="2" id="KW-0119">Carbohydrate metabolism</keyword>
<sequence length="655" mass="71988">MVNISRIWILSTVWLSAISAANLFVSPSGSDDADGLTENTALLTLGAAQLKARDLISDLQSDFYVYVAPGTYTLTEPLVFESKDSGSNGHRVIWQATDTVNGANISAGVQITDWTYYDQDNNIWKANVPKDLKSFHFYVNQKHAQRAQYGLSRDSLTLTEKGFNINDENVQFLARLPGIEKGQLRSRGSWTDRYMTIESVQDNDLIMANPSFNNNIIGYDTFINPSASYNALWLENVLGILDSVNEYYLDEDASVVYYKPDDGVNMNDQYAVLPTLEVLLIVAGTYDEPVHDLTFQGFNYMHTTWNQPSSNLGFVDQQTGGYLGQSEVTSNWTSLFPFWYQVPGSVQASAVKNLSFLNGSFSAIAGGLGVGNDPNACASPGVGLGASNVLIAGMLFHQTGSQPITIGGVRADAHHPSDLRMVNEFITVTENIFFDYGYTFSSVGAILITYTTGSIISHNDISNAPYSGICWGYGWGSNDAGGSPEYESRGLYAYQPKYETPTTLKDGTITGNIISNFGTLHYDEGAIYTLSDSPNTQINENCLWNCPHPATLYHDEGSRGYSDFDNVCATGNGYWLDRNEYSLATTGNLTVYNNWVQGDSEDGTNQYGDDVYGNTAWNGDFSTLAQQYQDYCYYAGIPPSERSSRLAQSYPVSGP</sequence>
<dbReference type="SMART" id="SM00710">
    <property type="entry name" value="PbH1"/>
    <property type="match status" value="6"/>
</dbReference>
<protein>
    <submittedName>
        <fullName evidence="2">Xylanase A</fullName>
    </submittedName>
</protein>
<reference evidence="2" key="2">
    <citation type="submission" date="2020-02" db="EMBL/GenBank/DDBJ databases">
        <title>Identification and distribution of gene clusters putatively required for synthesis of sphingolipid metabolism inhibitors in phylogenetically diverse species of the filamentous fungus Fusarium.</title>
        <authorList>
            <person name="Kim H.-S."/>
            <person name="Busman M."/>
            <person name="Brown D.W."/>
            <person name="Divon H."/>
            <person name="Uhlig S."/>
            <person name="Proctor R.H."/>
        </authorList>
    </citation>
    <scope>NUCLEOTIDE SEQUENCE</scope>
    <source>
        <strain evidence="2">NRRL 25174</strain>
    </source>
</reference>
<keyword evidence="2" id="KW-0624">Polysaccharide degradation</keyword>
<evidence type="ECO:0000313" key="3">
    <source>
        <dbReference type="Proteomes" id="UP000730481"/>
    </source>
</evidence>
<dbReference type="PANTHER" id="PTHR36453:SF2">
    <property type="entry name" value="APPLE DOMAIN-CONTAINING PROTEIN"/>
    <property type="match status" value="1"/>
</dbReference>
<dbReference type="PANTHER" id="PTHR36453">
    <property type="entry name" value="SECRETED PROTEIN-RELATED"/>
    <property type="match status" value="1"/>
</dbReference>
<feature type="signal peptide" evidence="1">
    <location>
        <begin position="1"/>
        <end position="20"/>
    </location>
</feature>
<dbReference type="Proteomes" id="UP000730481">
    <property type="component" value="Unassembled WGS sequence"/>
</dbReference>
<accession>A0A9P5AFQ4</accession>
<dbReference type="EMBL" id="PVQB02000385">
    <property type="protein sequence ID" value="KAF4337741.1"/>
    <property type="molecule type" value="Genomic_DNA"/>
</dbReference>
<dbReference type="InterPro" id="IPR011050">
    <property type="entry name" value="Pectin_lyase_fold/virulence"/>
</dbReference>
<keyword evidence="3" id="KW-1185">Reference proteome</keyword>
<comment type="caution">
    <text evidence="2">The sequence shown here is derived from an EMBL/GenBank/DDBJ whole genome shotgun (WGS) entry which is preliminary data.</text>
</comment>
<keyword evidence="1" id="KW-0732">Signal</keyword>
<gene>
    <name evidence="2" type="ORF">FBEOM_8338</name>
</gene>
<dbReference type="SUPFAM" id="SSF51126">
    <property type="entry name" value="Pectin lyase-like"/>
    <property type="match status" value="1"/>
</dbReference>
<name>A0A9P5AFQ4_9HYPO</name>
<keyword evidence="2" id="KW-0378">Hydrolase</keyword>
<dbReference type="GO" id="GO:0016798">
    <property type="term" value="F:hydrolase activity, acting on glycosyl bonds"/>
    <property type="evidence" value="ECO:0007669"/>
    <property type="project" value="UniProtKB-KW"/>
</dbReference>
<keyword evidence="2" id="KW-0326">Glycosidase</keyword>
<dbReference type="OrthoDB" id="10025010at2759"/>
<keyword evidence="2" id="KW-0858">Xylan degradation</keyword>
<reference evidence="2" key="1">
    <citation type="journal article" date="2017" name="Mycologia">
        <title>Fusarium algeriense, sp. nov., a novel toxigenic crown rot pathogen of durum wheat from Algeria is nested in the Fusarium burgessii species complex.</title>
        <authorList>
            <person name="Laraba I."/>
            <person name="Keddad A."/>
            <person name="Boureghda H."/>
            <person name="Abdallah N."/>
            <person name="Vaughan M.M."/>
            <person name="Proctor R.H."/>
            <person name="Busman M."/>
            <person name="O'Donnell K."/>
        </authorList>
    </citation>
    <scope>NUCLEOTIDE SEQUENCE</scope>
    <source>
        <strain evidence="2">NRRL 25174</strain>
    </source>
</reference>
<organism evidence="2 3">
    <name type="scientific">Fusarium beomiforme</name>
    <dbReference type="NCBI Taxonomy" id="44412"/>
    <lineage>
        <taxon>Eukaryota</taxon>
        <taxon>Fungi</taxon>
        <taxon>Dikarya</taxon>
        <taxon>Ascomycota</taxon>
        <taxon>Pezizomycotina</taxon>
        <taxon>Sordariomycetes</taxon>
        <taxon>Hypocreomycetidae</taxon>
        <taxon>Hypocreales</taxon>
        <taxon>Nectriaceae</taxon>
        <taxon>Fusarium</taxon>
        <taxon>Fusarium burgessii species complex</taxon>
    </lineage>
</organism>
<feature type="chain" id="PRO_5040480420" evidence="1">
    <location>
        <begin position="21"/>
        <end position="655"/>
    </location>
</feature>
<dbReference type="GO" id="GO:0045493">
    <property type="term" value="P:xylan catabolic process"/>
    <property type="evidence" value="ECO:0007669"/>
    <property type="project" value="UniProtKB-KW"/>
</dbReference>
<proteinExistence type="predicted"/>
<evidence type="ECO:0000256" key="1">
    <source>
        <dbReference type="SAM" id="SignalP"/>
    </source>
</evidence>
<dbReference type="AlphaFoldDB" id="A0A9P5AFQ4"/>